<dbReference type="AlphaFoldDB" id="A0A831U4W8"/>
<accession>A0A831U4W8</accession>
<name>A0A831U4W8_9DEIN</name>
<sequence length="133" mass="14644">MRRLGPVLLLLLGLALGEGPGPEAARARCLEVLRALEVLALYREDGTTLVLLGQERPLLLLAVERGRPFPHLGPLKGRPLPRRPFAFVKELSLARWVVALPGEYRCFVLHRGRVVGVLRLGEDLTPLPLSPPP</sequence>
<comment type="caution">
    <text evidence="1">The sequence shown here is derived from an EMBL/GenBank/DDBJ whole genome shotgun (WGS) entry which is preliminary data.</text>
</comment>
<organism evidence="1">
    <name type="scientific">Thermus islandicus</name>
    <dbReference type="NCBI Taxonomy" id="540988"/>
    <lineage>
        <taxon>Bacteria</taxon>
        <taxon>Thermotogati</taxon>
        <taxon>Deinococcota</taxon>
        <taxon>Deinococci</taxon>
        <taxon>Thermales</taxon>
        <taxon>Thermaceae</taxon>
        <taxon>Thermus</taxon>
    </lineage>
</organism>
<evidence type="ECO:0000313" key="1">
    <source>
        <dbReference type="EMBL" id="HEO42006.1"/>
    </source>
</evidence>
<dbReference type="EMBL" id="DSHZ01000192">
    <property type="protein sequence ID" value="HEO42006.1"/>
    <property type="molecule type" value="Genomic_DNA"/>
</dbReference>
<proteinExistence type="predicted"/>
<reference evidence="1" key="1">
    <citation type="journal article" date="2020" name="mSystems">
        <title>Genome- and Community-Level Interaction Insights into Carbon Utilization and Element Cycling Functions of Hydrothermarchaeota in Hydrothermal Sediment.</title>
        <authorList>
            <person name="Zhou Z."/>
            <person name="Liu Y."/>
            <person name="Xu W."/>
            <person name="Pan J."/>
            <person name="Luo Z.H."/>
            <person name="Li M."/>
        </authorList>
    </citation>
    <scope>NUCLEOTIDE SEQUENCE [LARGE SCALE GENOMIC DNA]</scope>
    <source>
        <strain evidence="1">SpSt-189</strain>
    </source>
</reference>
<protein>
    <submittedName>
        <fullName evidence="1">Uncharacterized protein</fullName>
    </submittedName>
</protein>
<gene>
    <name evidence="1" type="ORF">ENP09_03825</name>
</gene>